<dbReference type="EMBL" id="CP021358">
    <property type="protein sequence ID" value="ART62509.1"/>
    <property type="molecule type" value="Genomic_DNA"/>
</dbReference>
<protein>
    <submittedName>
        <fullName evidence="1">Uncharacterized protein</fullName>
    </submittedName>
</protein>
<proteinExistence type="predicted"/>
<gene>
    <name evidence="1" type="ORF">B9H00_05120</name>
</gene>
<keyword evidence="2" id="KW-1185">Reference proteome</keyword>
<dbReference type="Pfam" id="PF13441">
    <property type="entry name" value="Gly-zipper_YMGG"/>
    <property type="match status" value="1"/>
</dbReference>
<name>A0A240UNB1_9GAMM</name>
<evidence type="ECO:0000313" key="1">
    <source>
        <dbReference type="EMBL" id="ART62509.1"/>
    </source>
</evidence>
<dbReference type="InterPro" id="IPR027367">
    <property type="entry name" value="Gly-zipper_YMGG"/>
</dbReference>
<organism evidence="1 2">
    <name type="scientific">Kushneria marisflavi</name>
    <dbReference type="NCBI Taxonomy" id="157779"/>
    <lineage>
        <taxon>Bacteria</taxon>
        <taxon>Pseudomonadati</taxon>
        <taxon>Pseudomonadota</taxon>
        <taxon>Gammaproteobacteria</taxon>
        <taxon>Oceanospirillales</taxon>
        <taxon>Halomonadaceae</taxon>
        <taxon>Kushneria</taxon>
    </lineage>
</organism>
<evidence type="ECO:0000313" key="2">
    <source>
        <dbReference type="Proteomes" id="UP000194457"/>
    </source>
</evidence>
<dbReference type="PROSITE" id="PS51257">
    <property type="entry name" value="PROKAR_LIPOPROTEIN"/>
    <property type="match status" value="1"/>
</dbReference>
<dbReference type="AlphaFoldDB" id="A0A240UNB1"/>
<accession>A0A240UNB1</accession>
<dbReference type="KEGG" id="kma:B9H00_05120"/>
<sequence>MYKSILVMTAVGALALLTACSSPTGRSAAQGAGIGGLTGAAAGAVTGGSAGTGALIGGAAGAAVGAASAQ</sequence>
<dbReference type="Proteomes" id="UP000194457">
    <property type="component" value="Chromosome"/>
</dbReference>
<reference evidence="1 2" key="1">
    <citation type="submission" date="2017-05" db="EMBL/GenBank/DDBJ databases">
        <authorList>
            <person name="Song R."/>
            <person name="Chenine A.L."/>
            <person name="Ruprecht R.M."/>
        </authorList>
    </citation>
    <scope>NUCLEOTIDE SEQUENCE [LARGE SCALE GENOMIC DNA]</scope>
    <source>
        <strain evidence="1">SW32</strain>
    </source>
</reference>
<dbReference type="RefSeq" id="WP_086899738.1">
    <property type="nucleotide sequence ID" value="NZ_CP021358.1"/>
</dbReference>